<sequence>MPKKTYRRLRKADCNIIYRMRKVGNSQREIAYVLGCAQSTVSKELRRNRGLTAYRPKQAQQKSDYRQWRKRSREPVFVGELETSVR</sequence>
<evidence type="ECO:0000259" key="1">
    <source>
        <dbReference type="Pfam" id="PF13936"/>
    </source>
</evidence>
<evidence type="ECO:0000313" key="3">
    <source>
        <dbReference type="Proteomes" id="UP000642829"/>
    </source>
</evidence>
<dbReference type="Pfam" id="PF13936">
    <property type="entry name" value="HTH_38"/>
    <property type="match status" value="1"/>
</dbReference>
<proteinExistence type="predicted"/>
<dbReference type="GO" id="GO:0032196">
    <property type="term" value="P:transposition"/>
    <property type="evidence" value="ECO:0007669"/>
    <property type="project" value="TreeGrafter"/>
</dbReference>
<keyword evidence="3" id="KW-1185">Reference proteome</keyword>
<dbReference type="GO" id="GO:0005829">
    <property type="term" value="C:cytosol"/>
    <property type="evidence" value="ECO:0007669"/>
    <property type="project" value="TreeGrafter"/>
</dbReference>
<name>A0A8J3GED2_9BACT</name>
<reference evidence="2" key="2">
    <citation type="submission" date="2020-09" db="EMBL/GenBank/DDBJ databases">
        <authorList>
            <person name="Sun Q."/>
            <person name="Kim S."/>
        </authorList>
    </citation>
    <scope>NUCLEOTIDE SEQUENCE</scope>
    <source>
        <strain evidence="2">KCTC 12870</strain>
    </source>
</reference>
<dbReference type="EMBL" id="BMXG01000010">
    <property type="protein sequence ID" value="GHC02779.1"/>
    <property type="molecule type" value="Genomic_DNA"/>
</dbReference>
<accession>A0A8J3GED2</accession>
<dbReference type="AlphaFoldDB" id="A0A8J3GED2"/>
<comment type="caution">
    <text evidence="2">The sequence shown here is derived from an EMBL/GenBank/DDBJ whole genome shotgun (WGS) entry which is preliminary data.</text>
</comment>
<dbReference type="InterPro" id="IPR025246">
    <property type="entry name" value="IS30-like_HTH"/>
</dbReference>
<gene>
    <name evidence="2" type="ORF">GCM10007047_19320</name>
</gene>
<evidence type="ECO:0000313" key="2">
    <source>
        <dbReference type="EMBL" id="GHC02779.1"/>
    </source>
</evidence>
<dbReference type="GO" id="GO:0004803">
    <property type="term" value="F:transposase activity"/>
    <property type="evidence" value="ECO:0007669"/>
    <property type="project" value="TreeGrafter"/>
</dbReference>
<dbReference type="PANTHER" id="PTHR10948:SF23">
    <property type="entry name" value="TRANSPOSASE INSI FOR INSERTION SEQUENCE ELEMENT IS30A-RELATED"/>
    <property type="match status" value="1"/>
</dbReference>
<dbReference type="RefSeq" id="WP_189514522.1">
    <property type="nucleotide sequence ID" value="NZ_BMXG01000010.1"/>
</dbReference>
<organism evidence="2 3">
    <name type="scientific">Cerasicoccus arenae</name>
    <dbReference type="NCBI Taxonomy" id="424488"/>
    <lineage>
        <taxon>Bacteria</taxon>
        <taxon>Pseudomonadati</taxon>
        <taxon>Verrucomicrobiota</taxon>
        <taxon>Opitutia</taxon>
        <taxon>Puniceicoccales</taxon>
        <taxon>Cerasicoccaceae</taxon>
        <taxon>Cerasicoccus</taxon>
    </lineage>
</organism>
<dbReference type="InterPro" id="IPR051917">
    <property type="entry name" value="Transposase-Integrase"/>
</dbReference>
<dbReference type="Proteomes" id="UP000642829">
    <property type="component" value="Unassembled WGS sequence"/>
</dbReference>
<protein>
    <recommendedName>
        <fullName evidence="1">Transposase IS30-like HTH domain-containing protein</fullName>
    </recommendedName>
</protein>
<reference evidence="2" key="1">
    <citation type="journal article" date="2014" name="Int. J. Syst. Evol. Microbiol.">
        <title>Complete genome sequence of Corynebacterium casei LMG S-19264T (=DSM 44701T), isolated from a smear-ripened cheese.</title>
        <authorList>
            <consortium name="US DOE Joint Genome Institute (JGI-PGF)"/>
            <person name="Walter F."/>
            <person name="Albersmeier A."/>
            <person name="Kalinowski J."/>
            <person name="Ruckert C."/>
        </authorList>
    </citation>
    <scope>NUCLEOTIDE SEQUENCE</scope>
    <source>
        <strain evidence="2">KCTC 12870</strain>
    </source>
</reference>
<feature type="domain" description="Transposase IS30-like HTH" evidence="1">
    <location>
        <begin position="6"/>
        <end position="48"/>
    </location>
</feature>
<dbReference type="Gene3D" id="1.10.10.60">
    <property type="entry name" value="Homeodomain-like"/>
    <property type="match status" value="1"/>
</dbReference>
<dbReference type="PANTHER" id="PTHR10948">
    <property type="entry name" value="TRANSPOSASE"/>
    <property type="match status" value="1"/>
</dbReference>